<dbReference type="RefSeq" id="WP_184598931.1">
    <property type="nucleotide sequence ID" value="NZ_JACHLI010000068.1"/>
</dbReference>
<sequence>MYDAADNRLGAVIELLSTLKLAELNSAPFCDVLQICRSLLLLASDAQSLYQAEHERRRFGR</sequence>
<comment type="caution">
    <text evidence="1">The sequence shown here is derived from an EMBL/GenBank/DDBJ whole genome shotgun (WGS) entry which is preliminary data.</text>
</comment>
<gene>
    <name evidence="1" type="ORF">HNP46_007174</name>
</gene>
<proteinExistence type="predicted"/>
<reference evidence="1 2" key="1">
    <citation type="submission" date="2020-08" db="EMBL/GenBank/DDBJ databases">
        <title>Functional genomics of gut bacteria from endangered species of beetles.</title>
        <authorList>
            <person name="Carlos-Shanley C."/>
        </authorList>
    </citation>
    <scope>NUCLEOTIDE SEQUENCE [LARGE SCALE GENOMIC DNA]</scope>
    <source>
        <strain evidence="1 2">S00179</strain>
    </source>
</reference>
<dbReference type="EMBL" id="JACHLI010000068">
    <property type="protein sequence ID" value="MBB4868254.1"/>
    <property type="molecule type" value="Genomic_DNA"/>
</dbReference>
<evidence type="ECO:0000313" key="1">
    <source>
        <dbReference type="EMBL" id="MBB4868254.1"/>
    </source>
</evidence>
<accession>A0A7W7KTA7</accession>
<name>A0A7W7KTA7_PSENT</name>
<organism evidence="1 2">
    <name type="scientific">Pseudomonas nitroreducens</name>
    <dbReference type="NCBI Taxonomy" id="46680"/>
    <lineage>
        <taxon>Bacteria</taxon>
        <taxon>Pseudomonadati</taxon>
        <taxon>Pseudomonadota</taxon>
        <taxon>Gammaproteobacteria</taxon>
        <taxon>Pseudomonadales</taxon>
        <taxon>Pseudomonadaceae</taxon>
        <taxon>Pseudomonas</taxon>
    </lineage>
</organism>
<dbReference type="Proteomes" id="UP000566995">
    <property type="component" value="Unassembled WGS sequence"/>
</dbReference>
<evidence type="ECO:0008006" key="3">
    <source>
        <dbReference type="Google" id="ProtNLM"/>
    </source>
</evidence>
<evidence type="ECO:0000313" key="2">
    <source>
        <dbReference type="Proteomes" id="UP000566995"/>
    </source>
</evidence>
<protein>
    <recommendedName>
        <fullName evidence="3">Short-chain dehydrogenase</fullName>
    </recommendedName>
</protein>
<dbReference type="AlphaFoldDB" id="A0A7W7KTA7"/>